<dbReference type="InterPro" id="IPR036390">
    <property type="entry name" value="WH_DNA-bd_sf"/>
</dbReference>
<dbReference type="InterPro" id="IPR036388">
    <property type="entry name" value="WH-like_DNA-bd_sf"/>
</dbReference>
<evidence type="ECO:0000256" key="4">
    <source>
        <dbReference type="ARBA" id="ARBA00023163"/>
    </source>
</evidence>
<dbReference type="AlphaFoldDB" id="A0A401QTL5"/>
<dbReference type="GO" id="GO:0003677">
    <property type="term" value="F:DNA binding"/>
    <property type="evidence" value="ECO:0007669"/>
    <property type="project" value="UniProtKB-KW"/>
</dbReference>
<dbReference type="Gene3D" id="3.40.190.10">
    <property type="entry name" value="Periplasmic binding protein-like II"/>
    <property type="match status" value="2"/>
</dbReference>
<dbReference type="PROSITE" id="PS50931">
    <property type="entry name" value="HTH_LYSR"/>
    <property type="match status" value="1"/>
</dbReference>
<feature type="domain" description="HTH lysR-type" evidence="5">
    <location>
        <begin position="3"/>
        <end position="60"/>
    </location>
</feature>
<evidence type="ECO:0000259" key="5">
    <source>
        <dbReference type="PROSITE" id="PS50931"/>
    </source>
</evidence>
<gene>
    <name evidence="6" type="ORF">SALB_01422</name>
</gene>
<dbReference type="PRINTS" id="PR00039">
    <property type="entry name" value="HTHLYSR"/>
</dbReference>
<keyword evidence="4" id="KW-0804">Transcription</keyword>
<proteinExistence type="inferred from homology"/>
<dbReference type="GO" id="GO:0032993">
    <property type="term" value="C:protein-DNA complex"/>
    <property type="evidence" value="ECO:0007669"/>
    <property type="project" value="TreeGrafter"/>
</dbReference>
<comment type="similarity">
    <text evidence="1">Belongs to the LysR transcriptional regulatory family.</text>
</comment>
<organism evidence="6 7">
    <name type="scientific">Streptomyces noursei</name>
    <name type="common">Streptomyces albulus</name>
    <dbReference type="NCBI Taxonomy" id="1971"/>
    <lineage>
        <taxon>Bacteria</taxon>
        <taxon>Bacillati</taxon>
        <taxon>Actinomycetota</taxon>
        <taxon>Actinomycetes</taxon>
        <taxon>Kitasatosporales</taxon>
        <taxon>Streptomycetaceae</taxon>
        <taxon>Streptomyces</taxon>
    </lineage>
</organism>
<evidence type="ECO:0000256" key="3">
    <source>
        <dbReference type="ARBA" id="ARBA00023125"/>
    </source>
</evidence>
<reference evidence="6 7" key="1">
    <citation type="journal article" date="2019" name="Microbiol. Resour. Announc.">
        <title>Draft Genome Sequence of the Most Traditional epsilon-Poly-l-Lysine Producer, Streptomyces albulus NBRC14147.</title>
        <authorList>
            <person name="Yamanaka K."/>
            <person name="Hamano Y."/>
        </authorList>
    </citation>
    <scope>NUCLEOTIDE SEQUENCE [LARGE SCALE GENOMIC DNA]</scope>
    <source>
        <strain evidence="6 7">NBRC 14147</strain>
    </source>
</reference>
<evidence type="ECO:0000313" key="7">
    <source>
        <dbReference type="Proteomes" id="UP000288351"/>
    </source>
</evidence>
<dbReference type="InterPro" id="IPR005119">
    <property type="entry name" value="LysR_subst-bd"/>
</dbReference>
<protein>
    <submittedName>
        <fullName evidence="6">LysR family transcriptional regulator</fullName>
    </submittedName>
</protein>
<dbReference type="PANTHER" id="PTHR30346:SF0">
    <property type="entry name" value="HCA OPERON TRANSCRIPTIONAL ACTIVATOR HCAR"/>
    <property type="match status" value="1"/>
</dbReference>
<evidence type="ECO:0000313" key="6">
    <source>
        <dbReference type="EMBL" id="GCB88749.1"/>
    </source>
</evidence>
<dbReference type="PANTHER" id="PTHR30346">
    <property type="entry name" value="TRANSCRIPTIONAL DUAL REGULATOR HCAR-RELATED"/>
    <property type="match status" value="1"/>
</dbReference>
<dbReference type="RefSeq" id="WP_016576881.1">
    <property type="nucleotide sequence ID" value="NZ_BHXC01000006.1"/>
</dbReference>
<dbReference type="InterPro" id="IPR000847">
    <property type="entry name" value="LysR_HTH_N"/>
</dbReference>
<dbReference type="SUPFAM" id="SSF53850">
    <property type="entry name" value="Periplasmic binding protein-like II"/>
    <property type="match status" value="1"/>
</dbReference>
<dbReference type="SUPFAM" id="SSF46785">
    <property type="entry name" value="Winged helix' DNA-binding domain"/>
    <property type="match status" value="1"/>
</dbReference>
<keyword evidence="3" id="KW-0238">DNA-binding</keyword>
<dbReference type="Pfam" id="PF00126">
    <property type="entry name" value="HTH_1"/>
    <property type="match status" value="1"/>
</dbReference>
<dbReference type="Gene3D" id="1.10.10.10">
    <property type="entry name" value="Winged helix-like DNA-binding domain superfamily/Winged helix DNA-binding domain"/>
    <property type="match status" value="1"/>
</dbReference>
<dbReference type="GO" id="GO:0003700">
    <property type="term" value="F:DNA-binding transcription factor activity"/>
    <property type="evidence" value="ECO:0007669"/>
    <property type="project" value="InterPro"/>
</dbReference>
<dbReference type="EMBL" id="BHXC01000006">
    <property type="protein sequence ID" value="GCB88749.1"/>
    <property type="molecule type" value="Genomic_DNA"/>
</dbReference>
<dbReference type="Proteomes" id="UP000288351">
    <property type="component" value="Unassembled WGS sequence"/>
</dbReference>
<comment type="caution">
    <text evidence="6">The sequence shown here is derived from an EMBL/GenBank/DDBJ whole genome shotgun (WGS) entry which is preliminary data.</text>
</comment>
<dbReference type="Pfam" id="PF03466">
    <property type="entry name" value="LysR_substrate"/>
    <property type="match status" value="1"/>
</dbReference>
<dbReference type="CDD" id="cd08414">
    <property type="entry name" value="PBP2_LTTR_aromatics_like"/>
    <property type="match status" value="1"/>
</dbReference>
<evidence type="ECO:0000256" key="1">
    <source>
        <dbReference type="ARBA" id="ARBA00009437"/>
    </source>
</evidence>
<name>A0A401QTL5_STRNR</name>
<dbReference type="FunFam" id="1.10.10.10:FF:000001">
    <property type="entry name" value="LysR family transcriptional regulator"/>
    <property type="match status" value="1"/>
</dbReference>
<evidence type="ECO:0000256" key="2">
    <source>
        <dbReference type="ARBA" id="ARBA00023015"/>
    </source>
</evidence>
<keyword evidence="2" id="KW-0805">Transcription regulation</keyword>
<sequence length="312" mass="33680">MDVDTRLLRYFVAVAEDGSLTRAAQRLFVSQPALTKQIKQLEAQLGVRLFTRSRAGMAVTEAGRALAERVPALLGDWDRTVRETRATAIRSHHVLRVGFLASGDNEATPRIVAEFARRRPGWRAEMRQAAWSNPSAGLADAEVDVALVRLPFPGQESLRVAALFTEPRCVALAAAHPLAAREVVPFRALWDEPFVAAPAETGRWRDYWLAADERGGHPVDVGAVTDQPDEWLSAIANGYGVALAPESATRFYARPGITYRPVTGISPSQVAVAWAPADDTNPVVQGFVRCCLAETGRADGPAPGRGPGVPST</sequence>
<accession>A0A401QTL5</accession>